<dbReference type="OMA" id="SQHNTKI"/>
<evidence type="ECO:0000313" key="5">
    <source>
        <dbReference type="EMBL" id="CAD8045876.1"/>
    </source>
</evidence>
<dbReference type="InterPro" id="IPR002048">
    <property type="entry name" value="EF_hand_dom"/>
</dbReference>
<reference evidence="5" key="1">
    <citation type="submission" date="2021-01" db="EMBL/GenBank/DDBJ databases">
        <authorList>
            <consortium name="Genoscope - CEA"/>
            <person name="William W."/>
        </authorList>
    </citation>
    <scope>NUCLEOTIDE SEQUENCE</scope>
</reference>
<dbReference type="SMART" id="SM00054">
    <property type="entry name" value="EFh"/>
    <property type="match status" value="4"/>
</dbReference>
<evidence type="ECO:0000259" key="4">
    <source>
        <dbReference type="PROSITE" id="PS50222"/>
    </source>
</evidence>
<dbReference type="CDD" id="cd00051">
    <property type="entry name" value="EFh"/>
    <property type="match status" value="2"/>
</dbReference>
<dbReference type="Pfam" id="PF13499">
    <property type="entry name" value="EF-hand_7"/>
    <property type="match status" value="2"/>
</dbReference>
<dbReference type="PANTHER" id="PTHR34524">
    <property type="entry name" value="CALCYPHOSIN"/>
    <property type="match status" value="1"/>
</dbReference>
<feature type="domain" description="EF-hand" evidence="4">
    <location>
        <begin position="211"/>
        <end position="246"/>
    </location>
</feature>
<comment type="caution">
    <text evidence="5">The sequence shown here is derived from an EMBL/GenBank/DDBJ whole genome shotgun (WGS) entry which is preliminary data.</text>
</comment>
<protein>
    <recommendedName>
        <fullName evidence="4">EF-hand domain-containing protein</fullName>
    </recommendedName>
</protein>
<dbReference type="InterPro" id="IPR051581">
    <property type="entry name" value="Ca-bind"/>
</dbReference>
<accession>A0A8S1K113</accession>
<dbReference type="PROSITE" id="PS50222">
    <property type="entry name" value="EF_HAND_2"/>
    <property type="match status" value="3"/>
</dbReference>
<keyword evidence="2" id="KW-0677">Repeat</keyword>
<dbReference type="AlphaFoldDB" id="A0A8S1K113"/>
<dbReference type="Proteomes" id="UP000688137">
    <property type="component" value="Unassembled WGS sequence"/>
</dbReference>
<dbReference type="PROSITE" id="PS00018">
    <property type="entry name" value="EF_HAND_1"/>
    <property type="match status" value="4"/>
</dbReference>
<evidence type="ECO:0000313" key="6">
    <source>
        <dbReference type="Proteomes" id="UP000688137"/>
    </source>
</evidence>
<evidence type="ECO:0000256" key="3">
    <source>
        <dbReference type="ARBA" id="ARBA00022837"/>
    </source>
</evidence>
<evidence type="ECO:0000256" key="2">
    <source>
        <dbReference type="ARBA" id="ARBA00022737"/>
    </source>
</evidence>
<dbReference type="GO" id="GO:0005509">
    <property type="term" value="F:calcium ion binding"/>
    <property type="evidence" value="ECO:0007669"/>
    <property type="project" value="InterPro"/>
</dbReference>
<sequence>MAYYGVGLPTAIQELVFRFRNHICKANPYCTLSRLKAIFQQYDKNGNGKLNLEELDNLLKSVGMFLKIIELQALIKYFDKDRDGFLSFQEFLTFIREEMNERRKAMVLKVYDSQQNTKITSDYLRQIYKIDNLTDGMKTFINNICVGDELTYEQFLEFHEELSLNIASDETFTSILSKAWNIDEKQEDTAFQEQLQNSLKQIKERVIARAGGKTYVINVFKEFDTNKSKDLSISEFIFLLKKLELDWNKAAINRVYRIMDQNDSGSIEEQEFINFFNN</sequence>
<organism evidence="5 6">
    <name type="scientific">Paramecium primaurelia</name>
    <dbReference type="NCBI Taxonomy" id="5886"/>
    <lineage>
        <taxon>Eukaryota</taxon>
        <taxon>Sar</taxon>
        <taxon>Alveolata</taxon>
        <taxon>Ciliophora</taxon>
        <taxon>Intramacronucleata</taxon>
        <taxon>Oligohymenophorea</taxon>
        <taxon>Peniculida</taxon>
        <taxon>Parameciidae</taxon>
        <taxon>Paramecium</taxon>
    </lineage>
</organism>
<keyword evidence="3" id="KW-0106">Calcium</keyword>
<dbReference type="PANTHER" id="PTHR34524:SF6">
    <property type="entry name" value="CALCYPHOSINE LIKE"/>
    <property type="match status" value="1"/>
</dbReference>
<keyword evidence="1" id="KW-0479">Metal-binding</keyword>
<dbReference type="InterPro" id="IPR018247">
    <property type="entry name" value="EF_Hand_1_Ca_BS"/>
</dbReference>
<proteinExistence type="predicted"/>
<keyword evidence="6" id="KW-1185">Reference proteome</keyword>
<name>A0A8S1K113_PARPR</name>
<feature type="domain" description="EF-hand" evidence="4">
    <location>
        <begin position="30"/>
        <end position="65"/>
    </location>
</feature>
<gene>
    <name evidence="5" type="ORF">PPRIM_AZ9-3.1.T0100071</name>
</gene>
<feature type="domain" description="EF-hand" evidence="4">
    <location>
        <begin position="66"/>
        <end position="101"/>
    </location>
</feature>
<evidence type="ECO:0000256" key="1">
    <source>
        <dbReference type="ARBA" id="ARBA00022723"/>
    </source>
</evidence>
<dbReference type="EMBL" id="CAJJDM010000007">
    <property type="protein sequence ID" value="CAD8045876.1"/>
    <property type="molecule type" value="Genomic_DNA"/>
</dbReference>